<dbReference type="Proteomes" id="UP001056109">
    <property type="component" value="Chromosome"/>
</dbReference>
<dbReference type="PANTHER" id="PTHR48100">
    <property type="entry name" value="BROAD-SPECIFICITY PHOSPHATASE YOR283W-RELATED"/>
    <property type="match status" value="1"/>
</dbReference>
<dbReference type="PANTHER" id="PTHR48100:SF51">
    <property type="entry name" value="PHOSPHOGLYCERATE MUTASE"/>
    <property type="match status" value="1"/>
</dbReference>
<dbReference type="CDD" id="cd07067">
    <property type="entry name" value="HP_PGM_like"/>
    <property type="match status" value="1"/>
</dbReference>
<evidence type="ECO:0000313" key="2">
    <source>
        <dbReference type="Proteomes" id="UP001056109"/>
    </source>
</evidence>
<dbReference type="Pfam" id="PF00300">
    <property type="entry name" value="His_Phos_1"/>
    <property type="match status" value="1"/>
</dbReference>
<dbReference type="RefSeq" id="WP_252673506.1">
    <property type="nucleotide sequence ID" value="NZ_CP099547.1"/>
</dbReference>
<dbReference type="SMART" id="SM00855">
    <property type="entry name" value="PGAM"/>
    <property type="match status" value="1"/>
</dbReference>
<dbReference type="InterPro" id="IPR050275">
    <property type="entry name" value="PGM_Phosphatase"/>
</dbReference>
<name>A0ABY5AHF9_9ACTO</name>
<accession>A0ABY5AHF9</accession>
<sequence>MEITTVHLVRHGEVDNPEGILYGRRPGYHLTELGKTMAEKVAEGFSGHDIRTVITSPLERAIETGTPTAQAFGLEIVTDERVIEADNKFEGIDVNSNRWQLAHPRFWPWYSNPLEPSWGEPYTDIVKRMSAAISDALSVASGGEAVIVSHQLPIWTMRRFIERLPLAHDPRKRECSLASVTSLTFVGRQLISLDYWEPAAQILAQAKDMVPGTSSAQTKKPETPDEI</sequence>
<dbReference type="SUPFAM" id="SSF53254">
    <property type="entry name" value="Phosphoglycerate mutase-like"/>
    <property type="match status" value="1"/>
</dbReference>
<protein>
    <submittedName>
        <fullName evidence="1">Histidine phosphatase family protein</fullName>
    </submittedName>
</protein>
<keyword evidence="2" id="KW-1185">Reference proteome</keyword>
<dbReference type="InterPro" id="IPR013078">
    <property type="entry name" value="His_Pase_superF_clade-1"/>
</dbReference>
<dbReference type="EMBL" id="CP099547">
    <property type="protein sequence ID" value="USR79640.1"/>
    <property type="molecule type" value="Genomic_DNA"/>
</dbReference>
<organism evidence="1 2">
    <name type="scientific">Arcanobacterium pinnipediorum</name>
    <dbReference type="NCBI Taxonomy" id="1503041"/>
    <lineage>
        <taxon>Bacteria</taxon>
        <taxon>Bacillati</taxon>
        <taxon>Actinomycetota</taxon>
        <taxon>Actinomycetes</taxon>
        <taxon>Actinomycetales</taxon>
        <taxon>Actinomycetaceae</taxon>
        <taxon>Arcanobacterium</taxon>
    </lineage>
</organism>
<reference evidence="1" key="1">
    <citation type="submission" date="2022-06" db="EMBL/GenBank/DDBJ databases">
        <title>Complete Genome Sequence of Arcanobacterium pinnipediorum strain DSM 28752 isolated from a harbour seal.</title>
        <authorList>
            <person name="Borowiak M."/>
            <person name="Kreitlow A."/>
            <person name="Alssahen M."/>
            <person name="Malorny B."/>
            <person name="Laemmler C."/>
            <person name="Prenger-Berninghoff E."/>
            <person name="Siebert U."/>
            <person name="Ploetz M."/>
            <person name="Abdulmawjood A."/>
        </authorList>
    </citation>
    <scope>NUCLEOTIDE SEQUENCE</scope>
    <source>
        <strain evidence="1">DSM 28752</strain>
    </source>
</reference>
<gene>
    <name evidence="1" type="ORF">NG665_01195</name>
</gene>
<dbReference type="Gene3D" id="3.40.50.1240">
    <property type="entry name" value="Phosphoglycerate mutase-like"/>
    <property type="match status" value="1"/>
</dbReference>
<proteinExistence type="predicted"/>
<dbReference type="InterPro" id="IPR029033">
    <property type="entry name" value="His_PPase_superfam"/>
</dbReference>
<evidence type="ECO:0000313" key="1">
    <source>
        <dbReference type="EMBL" id="USR79640.1"/>
    </source>
</evidence>